<sequence length="97" mass="10669">MELHVVVSLDRILPLRAAAAGPNLSSSKQSSSTALSLGLAQLYRCREMGVAEQIDGPYPAWGFRTEHYVEDRSEFLAQALRLALARALLCAMRKARP</sequence>
<dbReference type="Proteomes" id="UP000029846">
    <property type="component" value="Unassembled WGS sequence"/>
</dbReference>
<protein>
    <submittedName>
        <fullName evidence="1">Uncharacterized protein</fullName>
    </submittedName>
</protein>
<dbReference type="AlphaFoldDB" id="A0A099F4F3"/>
<keyword evidence="2" id="KW-1185">Reference proteome</keyword>
<name>A0A099F4F3_9RHOB</name>
<dbReference type="RefSeq" id="WP_036739882.1">
    <property type="nucleotide sequence ID" value="NZ_FOJO01000003.1"/>
</dbReference>
<evidence type="ECO:0000313" key="1">
    <source>
        <dbReference type="EMBL" id="KGJ05173.1"/>
    </source>
</evidence>
<dbReference type="EMBL" id="JRKN01000007">
    <property type="protein sequence ID" value="KGJ05173.1"/>
    <property type="molecule type" value="Genomic_DNA"/>
</dbReference>
<organism evidence="1 2">
    <name type="scientific">Paracoccus halophilus</name>
    <dbReference type="NCBI Taxonomy" id="376733"/>
    <lineage>
        <taxon>Bacteria</taxon>
        <taxon>Pseudomonadati</taxon>
        <taxon>Pseudomonadota</taxon>
        <taxon>Alphaproteobacteria</taxon>
        <taxon>Rhodobacterales</taxon>
        <taxon>Paracoccaceae</taxon>
        <taxon>Paracoccus</taxon>
    </lineage>
</organism>
<proteinExistence type="predicted"/>
<comment type="caution">
    <text evidence="1">The sequence shown here is derived from an EMBL/GenBank/DDBJ whole genome shotgun (WGS) entry which is preliminary data.</text>
</comment>
<reference evidence="1 2" key="2">
    <citation type="submission" date="2014-10" db="EMBL/GenBank/DDBJ databases">
        <title>Paracoccus sanguinis sp. nov., isolated from clinical specimens of New York State patients.</title>
        <authorList>
            <person name="Mingle L.A."/>
            <person name="Cole J.A."/>
            <person name="Lapierre P."/>
            <person name="Musser K.A."/>
        </authorList>
    </citation>
    <scope>NUCLEOTIDE SEQUENCE [LARGE SCALE GENOMIC DNA]</scope>
    <source>
        <strain evidence="1 2">JCM 14014</strain>
    </source>
</reference>
<evidence type="ECO:0000313" key="2">
    <source>
        <dbReference type="Proteomes" id="UP000029846"/>
    </source>
</evidence>
<gene>
    <name evidence="1" type="ORF">IT41_07260</name>
</gene>
<reference evidence="1 2" key="1">
    <citation type="submission" date="2014-09" db="EMBL/GenBank/DDBJ databases">
        <authorList>
            <person name="McGinnis J.M."/>
            <person name="Wolfgang W.J."/>
        </authorList>
    </citation>
    <scope>NUCLEOTIDE SEQUENCE [LARGE SCALE GENOMIC DNA]</scope>
    <source>
        <strain evidence="1 2">JCM 14014</strain>
    </source>
</reference>
<accession>A0A099F4F3</accession>